<dbReference type="PANTHER" id="PTHR23512">
    <property type="entry name" value="MAJOR FACILITATOR SUPERFAMILY DOMAIN-CONTAINING PROTEIN 1"/>
    <property type="match status" value="1"/>
</dbReference>
<dbReference type="InterPro" id="IPR011701">
    <property type="entry name" value="MFS"/>
</dbReference>
<dbReference type="PANTHER" id="PTHR23512:SF3">
    <property type="entry name" value="MAJOR FACILITATOR SUPERFAMILY DOMAIN-CONTAINING PROTEIN 1"/>
    <property type="match status" value="1"/>
</dbReference>
<keyword evidence="4 26" id="KW-0812">Transmembrane</keyword>
<evidence type="ECO:0000256" key="26">
    <source>
        <dbReference type="SAM" id="Phobius"/>
    </source>
</evidence>
<protein>
    <recommendedName>
        <fullName evidence="21">Lysosomal dipeptide transporter MFSD1</fullName>
    </recommendedName>
    <alternativeName>
        <fullName evidence="22">Major facilitator superfamily domain-containing protein 1</fullName>
    </alternativeName>
</protein>
<comment type="caution">
    <text evidence="27">The sequence shown here is derived from an EMBL/GenBank/DDBJ whole genome shotgun (WGS) entry which is preliminary data.</text>
</comment>
<feature type="transmembrane region" description="Helical" evidence="26">
    <location>
        <begin position="90"/>
        <end position="110"/>
    </location>
</feature>
<comment type="catalytic activity">
    <reaction evidence="8">
        <text>L-lysyl-L-alanine(out) = L-lysyl-L-alanine(in)</text>
        <dbReference type="Rhea" id="RHEA:79399"/>
        <dbReference type="ChEBI" id="CHEBI:229954"/>
    </reaction>
</comment>
<evidence type="ECO:0000256" key="20">
    <source>
        <dbReference type="ARBA" id="ARBA00044924"/>
    </source>
</evidence>
<comment type="catalytic activity">
    <reaction evidence="16">
        <text>L-lysyl-L-lysine(out) = L-lysyl-L-lysine(in)</text>
        <dbReference type="Rhea" id="RHEA:79403"/>
        <dbReference type="ChEBI" id="CHEBI:229956"/>
    </reaction>
</comment>
<evidence type="ECO:0000256" key="8">
    <source>
        <dbReference type="ARBA" id="ARBA00044876"/>
    </source>
</evidence>
<evidence type="ECO:0000256" key="17">
    <source>
        <dbReference type="ARBA" id="ARBA00044903"/>
    </source>
</evidence>
<evidence type="ECO:0000313" key="28">
    <source>
        <dbReference type="Proteomes" id="UP001165060"/>
    </source>
</evidence>
<evidence type="ECO:0000256" key="23">
    <source>
        <dbReference type="ARBA" id="ARBA00045709"/>
    </source>
</evidence>
<keyword evidence="5 26" id="KW-1133">Transmembrane helix</keyword>
<evidence type="ECO:0000256" key="25">
    <source>
        <dbReference type="SAM" id="MobiDB-lite"/>
    </source>
</evidence>
<evidence type="ECO:0000256" key="15">
    <source>
        <dbReference type="ARBA" id="ARBA00044899"/>
    </source>
</evidence>
<comment type="subunit">
    <text evidence="24">Homodimer. Interacts with lysosomal protein GLMP (via lumenal domain); the interaction starts while both proteins are still in the endoplasmic reticulum and is required for stabilization of MFSD1 in lysosomes but has no direct effect on its targeting to lysosomes or transporter activity.</text>
</comment>
<dbReference type="Pfam" id="PF07690">
    <property type="entry name" value="MFS_1"/>
    <property type="match status" value="1"/>
</dbReference>
<evidence type="ECO:0000256" key="3">
    <source>
        <dbReference type="ARBA" id="ARBA00022448"/>
    </source>
</evidence>
<evidence type="ECO:0000256" key="1">
    <source>
        <dbReference type="ARBA" id="ARBA00004155"/>
    </source>
</evidence>
<feature type="compositionally biased region" description="Acidic residues" evidence="25">
    <location>
        <begin position="222"/>
        <end position="236"/>
    </location>
</feature>
<feature type="transmembrane region" description="Helical" evidence="26">
    <location>
        <begin position="116"/>
        <end position="138"/>
    </location>
</feature>
<evidence type="ECO:0000256" key="9">
    <source>
        <dbReference type="ARBA" id="ARBA00044878"/>
    </source>
</evidence>
<feature type="non-terminal residue" evidence="27">
    <location>
        <position position="262"/>
    </location>
</feature>
<keyword evidence="6 26" id="KW-0472">Membrane</keyword>
<accession>A0ABQ6M9D3</accession>
<comment type="catalytic activity">
    <reaction evidence="13">
        <text>L-alpha-aminoacyl-L-lysine(out) = L-alpha-aminoacyl-L-lysine(in)</text>
        <dbReference type="Rhea" id="RHEA:79383"/>
        <dbReference type="ChEBI" id="CHEBI:229966"/>
    </reaction>
</comment>
<dbReference type="InterPro" id="IPR052187">
    <property type="entry name" value="MFSD1"/>
</dbReference>
<comment type="catalytic activity">
    <reaction evidence="14">
        <text>L-aspartyl-L-lysine(out) = L-aspartyl-L-lysine(in)</text>
        <dbReference type="Rhea" id="RHEA:79411"/>
        <dbReference type="ChEBI" id="CHEBI:229953"/>
    </reaction>
</comment>
<comment type="subcellular location">
    <subcellularLocation>
        <location evidence="1">Lysosome membrane</location>
        <topology evidence="1">Multi-pass membrane protein</topology>
    </subcellularLocation>
</comment>
<evidence type="ECO:0000313" key="27">
    <source>
        <dbReference type="EMBL" id="GMI22011.1"/>
    </source>
</evidence>
<dbReference type="EMBL" id="BRYB01001272">
    <property type="protein sequence ID" value="GMI22011.1"/>
    <property type="molecule type" value="Genomic_DNA"/>
</dbReference>
<gene>
    <name evidence="27" type="ORF">TeGR_g10138</name>
</gene>
<keyword evidence="28" id="KW-1185">Reference proteome</keyword>
<evidence type="ECO:0000256" key="11">
    <source>
        <dbReference type="ARBA" id="ARBA00044884"/>
    </source>
</evidence>
<feature type="transmembrane region" description="Helical" evidence="26">
    <location>
        <begin position="179"/>
        <end position="203"/>
    </location>
</feature>
<proteinExistence type="inferred from homology"/>
<dbReference type="SUPFAM" id="SSF103473">
    <property type="entry name" value="MFS general substrate transporter"/>
    <property type="match status" value="1"/>
</dbReference>
<evidence type="ECO:0000256" key="14">
    <source>
        <dbReference type="ARBA" id="ARBA00044898"/>
    </source>
</evidence>
<evidence type="ECO:0000256" key="4">
    <source>
        <dbReference type="ARBA" id="ARBA00022692"/>
    </source>
</evidence>
<comment type="catalytic activity">
    <reaction evidence="10">
        <text>L-alpha-aminoacyl-L-arginine(out) = L-alpha-aminoacyl-L-arginine(in)</text>
        <dbReference type="Rhea" id="RHEA:79367"/>
        <dbReference type="ChEBI" id="CHEBI:229968"/>
    </reaction>
</comment>
<evidence type="ECO:0000256" key="13">
    <source>
        <dbReference type="ARBA" id="ARBA00044893"/>
    </source>
</evidence>
<evidence type="ECO:0000256" key="12">
    <source>
        <dbReference type="ARBA" id="ARBA00044891"/>
    </source>
</evidence>
<evidence type="ECO:0000256" key="6">
    <source>
        <dbReference type="ARBA" id="ARBA00023136"/>
    </source>
</evidence>
<comment type="similarity">
    <text evidence="2">Belongs to the major facilitator superfamily.</text>
</comment>
<comment type="catalytic activity">
    <reaction evidence="11">
        <text>L-alpha-aminoacyl-L-histidine(out) = L-alpha-aminoacyl-L-histidine(in)</text>
        <dbReference type="Rhea" id="RHEA:79375"/>
        <dbReference type="ChEBI" id="CHEBI:229967"/>
    </reaction>
</comment>
<evidence type="ECO:0000256" key="16">
    <source>
        <dbReference type="ARBA" id="ARBA00044900"/>
    </source>
</evidence>
<evidence type="ECO:0000256" key="18">
    <source>
        <dbReference type="ARBA" id="ARBA00044912"/>
    </source>
</evidence>
<reference evidence="27 28" key="1">
    <citation type="journal article" date="2023" name="Commun. Biol.">
        <title>Genome analysis of Parmales, the sister group of diatoms, reveals the evolutionary specialization of diatoms from phago-mixotrophs to photoautotrophs.</title>
        <authorList>
            <person name="Ban H."/>
            <person name="Sato S."/>
            <person name="Yoshikawa S."/>
            <person name="Yamada K."/>
            <person name="Nakamura Y."/>
            <person name="Ichinomiya M."/>
            <person name="Sato N."/>
            <person name="Blanc-Mathieu R."/>
            <person name="Endo H."/>
            <person name="Kuwata A."/>
            <person name="Ogata H."/>
        </authorList>
    </citation>
    <scope>NUCLEOTIDE SEQUENCE [LARGE SCALE GENOMIC DNA]</scope>
</reference>
<evidence type="ECO:0000256" key="19">
    <source>
        <dbReference type="ARBA" id="ARBA00044919"/>
    </source>
</evidence>
<sequence length="262" mass="27481">MPAFIQSSASSLPTVPFRWVVLCLIPFTPFAGHFFKNSLSSLEVFLLDDPRLSMTSTMFGSLVASFSASSTITPLIGGHLFDMHGHRSSLMSFLSLSALGVLLVTLFLQLRVWPGVLFGGLLFGAAHANVVVASRAVISRYFSGGEMTMGMGVSVGVACLAKMSARASVAPVAMHFHSYISSFLLISLVSCFSLAVGAVYVALSNSKGAFTYTPVSGPAASPDDDLESFRLDEEEPGAGPGEARGESEPLLAGDAEGLNATQ</sequence>
<feature type="transmembrane region" description="Helical" evidence="26">
    <location>
        <begin position="55"/>
        <end position="78"/>
    </location>
</feature>
<name>A0ABQ6M9D3_9STRA</name>
<comment type="catalytic activity">
    <reaction evidence="12">
        <text>L-lysyl-L-alpha-amino acid(out) = L-lysyl-L-alpha-amino acid(in)</text>
        <dbReference type="Rhea" id="RHEA:79387"/>
        <dbReference type="ChEBI" id="CHEBI:229965"/>
    </reaction>
</comment>
<comment type="catalytic activity">
    <reaction evidence="15">
        <text>L-arginyl-L-alpha-amino acid(out) = L-arginyl-L-alpha-amino acid(in)</text>
        <dbReference type="Rhea" id="RHEA:79371"/>
        <dbReference type="ChEBI" id="CHEBI:84315"/>
    </reaction>
</comment>
<evidence type="ECO:0000256" key="22">
    <source>
        <dbReference type="ARBA" id="ARBA00045018"/>
    </source>
</evidence>
<comment type="function">
    <text evidence="23">Lysosomal dipeptide uniporter that selectively exports lysine, arginine or histidine-containing dipeptides with a net positive charge from the lysosome lumen into the cytosol. Could play a role in a specific type of protein O-glycosylation indirectly regulating macrophages migration and tissue invasion. Also essential for liver homeostasis.</text>
</comment>
<comment type="catalytic activity">
    <reaction evidence="20">
        <text>L-lysyl-glycine(out) = L-lysyl-glycine(in)</text>
        <dbReference type="Rhea" id="RHEA:79407"/>
        <dbReference type="ChEBI" id="CHEBI:191202"/>
    </reaction>
</comment>
<comment type="catalytic activity">
    <reaction evidence="17">
        <text>L-arginyl-glycine(out) = L-arginyl-glycine(in)</text>
        <dbReference type="Rhea" id="RHEA:79391"/>
        <dbReference type="ChEBI" id="CHEBI:229955"/>
    </reaction>
</comment>
<dbReference type="Proteomes" id="UP001165060">
    <property type="component" value="Unassembled WGS sequence"/>
</dbReference>
<evidence type="ECO:0000256" key="10">
    <source>
        <dbReference type="ARBA" id="ARBA00044881"/>
    </source>
</evidence>
<evidence type="ECO:0000256" key="2">
    <source>
        <dbReference type="ARBA" id="ARBA00008335"/>
    </source>
</evidence>
<evidence type="ECO:0000256" key="7">
    <source>
        <dbReference type="ARBA" id="ARBA00023228"/>
    </source>
</evidence>
<organism evidence="27 28">
    <name type="scientific">Tetraparma gracilis</name>
    <dbReference type="NCBI Taxonomy" id="2962635"/>
    <lineage>
        <taxon>Eukaryota</taxon>
        <taxon>Sar</taxon>
        <taxon>Stramenopiles</taxon>
        <taxon>Ochrophyta</taxon>
        <taxon>Bolidophyceae</taxon>
        <taxon>Parmales</taxon>
        <taxon>Triparmaceae</taxon>
        <taxon>Tetraparma</taxon>
    </lineage>
</organism>
<keyword evidence="7" id="KW-0458">Lysosome</keyword>
<evidence type="ECO:0000256" key="5">
    <source>
        <dbReference type="ARBA" id="ARBA00022989"/>
    </source>
</evidence>
<dbReference type="Gene3D" id="1.20.1250.20">
    <property type="entry name" value="MFS general substrate transporter like domains"/>
    <property type="match status" value="1"/>
</dbReference>
<comment type="catalytic activity">
    <reaction evidence="18">
        <text>L-histidyl-L-alpha-amino acid(out) = L-histidyl-L-alpha-amino acid(in)</text>
        <dbReference type="Rhea" id="RHEA:79379"/>
        <dbReference type="ChEBI" id="CHEBI:229964"/>
    </reaction>
</comment>
<evidence type="ECO:0000256" key="21">
    <source>
        <dbReference type="ARBA" id="ARBA00044985"/>
    </source>
</evidence>
<feature type="region of interest" description="Disordered" evidence="25">
    <location>
        <begin position="214"/>
        <end position="262"/>
    </location>
</feature>
<dbReference type="InterPro" id="IPR036259">
    <property type="entry name" value="MFS_trans_sf"/>
</dbReference>
<comment type="catalytic activity">
    <reaction evidence="9">
        <text>L-histidyl-glycine(out) = L-histidyl-glycine(in)</text>
        <dbReference type="Rhea" id="RHEA:79395"/>
        <dbReference type="ChEBI" id="CHEBI:229957"/>
    </reaction>
</comment>
<feature type="transmembrane region" description="Helical" evidence="26">
    <location>
        <begin position="15"/>
        <end position="35"/>
    </location>
</feature>
<comment type="catalytic activity">
    <reaction evidence="19">
        <text>L-alanyl-L-lysine(out) = L-alanyl-L-lysine(in)</text>
        <dbReference type="Rhea" id="RHEA:79415"/>
        <dbReference type="ChEBI" id="CHEBI:192470"/>
    </reaction>
</comment>
<keyword evidence="3" id="KW-0813">Transport</keyword>
<evidence type="ECO:0000256" key="24">
    <source>
        <dbReference type="ARBA" id="ARBA00046376"/>
    </source>
</evidence>